<protein>
    <submittedName>
        <fullName evidence="9">Complement factor H isoform X1</fullName>
    </submittedName>
</protein>
<feature type="disulfide bond" evidence="5">
    <location>
        <begin position="751"/>
        <end position="794"/>
    </location>
</feature>
<feature type="domain" description="Sushi" evidence="7">
    <location>
        <begin position="385"/>
        <end position="451"/>
    </location>
</feature>
<accession>A0A6J2W9T3</accession>
<comment type="subcellular location">
    <subcellularLocation>
        <location evidence="1">Virion</location>
    </subcellularLocation>
</comment>
<feature type="domain" description="Sushi" evidence="7">
    <location>
        <begin position="145"/>
        <end position="205"/>
    </location>
</feature>
<keyword evidence="4 5" id="KW-1015">Disulfide bond</keyword>
<feature type="chain" id="PRO_5026684777" evidence="6">
    <location>
        <begin position="24"/>
        <end position="1059"/>
    </location>
</feature>
<feature type="signal peptide" evidence="6">
    <location>
        <begin position="1"/>
        <end position="23"/>
    </location>
</feature>
<evidence type="ECO:0000313" key="8">
    <source>
        <dbReference type="Proteomes" id="UP000504632"/>
    </source>
</evidence>
<evidence type="ECO:0000256" key="3">
    <source>
        <dbReference type="ARBA" id="ARBA00022729"/>
    </source>
</evidence>
<feature type="domain" description="Sushi" evidence="7">
    <location>
        <begin position="749"/>
        <end position="807"/>
    </location>
</feature>
<feature type="disulfide bond" evidence="5">
    <location>
        <begin position="939"/>
        <end position="982"/>
    </location>
</feature>
<feature type="domain" description="Sushi" evidence="7">
    <location>
        <begin position="809"/>
        <end position="871"/>
    </location>
</feature>
<evidence type="ECO:0000256" key="2">
    <source>
        <dbReference type="ARBA" id="ARBA00022659"/>
    </source>
</evidence>
<dbReference type="PROSITE" id="PS50923">
    <property type="entry name" value="SUSHI"/>
    <property type="match status" value="12"/>
</dbReference>
<feature type="domain" description="Sushi" evidence="7">
    <location>
        <begin position="875"/>
        <end position="933"/>
    </location>
</feature>
<dbReference type="SMART" id="SM00032">
    <property type="entry name" value="CCP"/>
    <property type="match status" value="16"/>
</dbReference>
<feature type="disulfide bond" evidence="5">
    <location>
        <begin position="877"/>
        <end position="920"/>
    </location>
</feature>
<dbReference type="AlphaFoldDB" id="A0A6J2W9T3"/>
<dbReference type="GeneID" id="115820624"/>
<evidence type="ECO:0000259" key="7">
    <source>
        <dbReference type="PROSITE" id="PS50923"/>
    </source>
</evidence>
<dbReference type="Gene3D" id="2.10.70.10">
    <property type="entry name" value="Complement Module, domain 1"/>
    <property type="match status" value="16"/>
</dbReference>
<name>A0A6J2W9T3_CHACN</name>
<evidence type="ECO:0000256" key="1">
    <source>
        <dbReference type="ARBA" id="ARBA00004328"/>
    </source>
</evidence>
<dbReference type="InterPro" id="IPR000436">
    <property type="entry name" value="Sushi_SCR_CCP_dom"/>
</dbReference>
<feature type="disulfide bond" evidence="5">
    <location>
        <begin position="115"/>
        <end position="142"/>
    </location>
</feature>
<organism evidence="8 9">
    <name type="scientific">Chanos chanos</name>
    <name type="common">Milkfish</name>
    <name type="synonym">Mugil chanos</name>
    <dbReference type="NCBI Taxonomy" id="29144"/>
    <lineage>
        <taxon>Eukaryota</taxon>
        <taxon>Metazoa</taxon>
        <taxon>Chordata</taxon>
        <taxon>Craniata</taxon>
        <taxon>Vertebrata</taxon>
        <taxon>Euteleostomi</taxon>
        <taxon>Actinopterygii</taxon>
        <taxon>Neopterygii</taxon>
        <taxon>Teleostei</taxon>
        <taxon>Ostariophysi</taxon>
        <taxon>Gonorynchiformes</taxon>
        <taxon>Chanidae</taxon>
        <taxon>Chanos</taxon>
    </lineage>
</organism>
<reference evidence="9" key="1">
    <citation type="submission" date="2025-08" db="UniProtKB">
        <authorList>
            <consortium name="RefSeq"/>
        </authorList>
    </citation>
    <scope>IDENTIFICATION</scope>
</reference>
<dbReference type="InterPro" id="IPR051503">
    <property type="entry name" value="ComplSys_Reg/VirEntry_Med"/>
</dbReference>
<dbReference type="InParanoid" id="A0A6J2W9T3"/>
<feature type="domain" description="Sushi" evidence="7">
    <location>
        <begin position="263"/>
        <end position="326"/>
    </location>
</feature>
<feature type="disulfide bond" evidence="5">
    <location>
        <begin position="147"/>
        <end position="190"/>
    </location>
</feature>
<keyword evidence="2 5" id="KW-0768">Sushi</keyword>
<evidence type="ECO:0000256" key="4">
    <source>
        <dbReference type="ARBA" id="ARBA00023157"/>
    </source>
</evidence>
<dbReference type="PANTHER" id="PTHR45785:SF2">
    <property type="entry name" value="COMPLEMENT FACTOR H-RELATED"/>
    <property type="match status" value="1"/>
</dbReference>
<dbReference type="InterPro" id="IPR035976">
    <property type="entry name" value="Sushi/SCR/CCP_sf"/>
</dbReference>
<feature type="domain" description="Sushi" evidence="7">
    <location>
        <begin position="571"/>
        <end position="629"/>
    </location>
</feature>
<keyword evidence="8" id="KW-1185">Reference proteome</keyword>
<feature type="domain" description="Sushi" evidence="7">
    <location>
        <begin position="327"/>
        <end position="384"/>
    </location>
</feature>
<dbReference type="RefSeq" id="XP_030640111.1">
    <property type="nucleotide sequence ID" value="XM_030784251.1"/>
</dbReference>
<sequence length="1059" mass="120151">MTVYTSRLIVLALCVCSFTVVKGQGCAKQDITKNYANFDTSALEDNYEVGQSVRVTCHDGYVGVYRFNCKATGWDGRGRPCQPKPCGHPGDTPNGDFELTQGEDFVLGAMVKYKCRQGYVMQSLLDYRACLSQGWSNAVPICEVVRCPPVNTEDNVIASGNTEEGRYQDVIHFECKSARDMLDGPQEIHCTEDGKWNDRFPICIEIKCLPVEIQNGRIVNEKPEYKEDEQLRFECNKGFQAKPGRKPQCTRHGWSITPECEEIVCRVESRPTNAVIKPEGQTVFRPGQRVEITCSEGYWLFWTKDTSHKVLCKSDGQWERSLICEEITCEYPRDDHLYDYWSRFPRTGRLGRTSDYSCQSGYYKAAEKAKCTENGWQPKPLCLASVCEEPDLPHANIIRKSVSRQTHYTHGEWIEYECETGYEPKGRITIHCLQRDAGSAPQWSGIRQCRGSAVVKRCDALDVENGFAVEKRESSSSATAHYACDPGHKPFTGPWWGELTCTDGKWSETPLCIRNEQCGALPNVPHLQKNAPEAVDQGDTRRIECEPGYKPVPVSAQCQNGHWSNVTCEPEACGPPPRVDNAVIDSDYQDHYRENVCLTYKCRAEFKMEGESRVCCQSGQWLDIPKCISQFCSEPDKERNNSRLLPSNKEKYRNGEKVQYECNDGYVLLNTGEATCENGQWTYPQCVWNGCEVQTELWPHVDVADVHFQEDKIKHGGTMRYTCKEPYNWEFGTLTCRDGQWGAPKCTSRTCPYPPFVENAKMTVEKSDTEGLITEVSYTCTEPYELSSAATIACKGGKWESPPNCQSDKVCPKPVPEEDNASVSTNFIKRIYMEGDVLQYTCETGYESERPISYSCRGGEWVKSGRGKCSPSRRDQCGPPPTVDSAEVISTVKHQYEEGNRVEYQCQAKYTISQNRHMTCHRGQWTGEVKCLMSGQSQCGPPPTVDSAEVISTVKDQYEEGNTVQYQCQAKYTISLNDHKTCRRGQWTGEVKCLKPCTVTNAEMDKNHIEFKYGEKNKLYAPHLDYITFECKRWKRPRPQSPDFRQQCFDGSMTLPRCV</sequence>
<dbReference type="Pfam" id="PF00084">
    <property type="entry name" value="Sushi"/>
    <property type="match status" value="12"/>
</dbReference>
<keyword evidence="3 6" id="KW-0732">Signal</keyword>
<gene>
    <name evidence="9" type="primary">LOC115820624</name>
</gene>
<dbReference type="SUPFAM" id="SSF57535">
    <property type="entry name" value="Complement control module/SCR domain"/>
    <property type="match status" value="17"/>
</dbReference>
<dbReference type="CDD" id="cd00033">
    <property type="entry name" value="CCP"/>
    <property type="match status" value="9"/>
</dbReference>
<dbReference type="Proteomes" id="UP000504632">
    <property type="component" value="Chromosome 9"/>
</dbReference>
<evidence type="ECO:0000256" key="6">
    <source>
        <dbReference type="SAM" id="SignalP"/>
    </source>
</evidence>
<feature type="domain" description="Sushi" evidence="7">
    <location>
        <begin position="630"/>
        <end position="688"/>
    </location>
</feature>
<comment type="caution">
    <text evidence="5">Lacks conserved residue(s) required for the propagation of feature annotation.</text>
</comment>
<feature type="domain" description="Sushi" evidence="7">
    <location>
        <begin position="937"/>
        <end position="995"/>
    </location>
</feature>
<feature type="domain" description="Sushi" evidence="7">
    <location>
        <begin position="206"/>
        <end position="262"/>
    </location>
</feature>
<evidence type="ECO:0000313" key="9">
    <source>
        <dbReference type="RefSeq" id="XP_030640111.1"/>
    </source>
</evidence>
<feature type="disulfide bond" evidence="5">
    <location>
        <begin position="842"/>
        <end position="869"/>
    </location>
</feature>
<proteinExistence type="predicted"/>
<feature type="domain" description="Sushi" evidence="7">
    <location>
        <begin position="84"/>
        <end position="144"/>
    </location>
</feature>
<evidence type="ECO:0000256" key="5">
    <source>
        <dbReference type="PROSITE-ProRule" id="PRU00302"/>
    </source>
</evidence>
<feature type="disulfide bond" evidence="5">
    <location>
        <begin position="573"/>
        <end position="616"/>
    </location>
</feature>
<dbReference type="PANTHER" id="PTHR45785">
    <property type="entry name" value="COMPLEMENT FACTOR H-RELATED"/>
    <property type="match status" value="1"/>
</dbReference>
<dbReference type="OrthoDB" id="10051774at2759"/>